<accession>A0A6L6Q7U6</accession>
<feature type="transmembrane region" description="Helical" evidence="1">
    <location>
        <begin position="148"/>
        <end position="168"/>
    </location>
</feature>
<dbReference type="OrthoDB" id="9801221at2"/>
<dbReference type="RefSeq" id="WP_155442189.1">
    <property type="nucleotide sequence ID" value="NZ_WNLA01000031.1"/>
</dbReference>
<feature type="transmembrane region" description="Helical" evidence="1">
    <location>
        <begin position="67"/>
        <end position="88"/>
    </location>
</feature>
<proteinExistence type="predicted"/>
<organism evidence="2 3">
    <name type="scientific">Pseudoduganella ginsengisoli</name>
    <dbReference type="NCBI Taxonomy" id="1462440"/>
    <lineage>
        <taxon>Bacteria</taxon>
        <taxon>Pseudomonadati</taxon>
        <taxon>Pseudomonadota</taxon>
        <taxon>Betaproteobacteria</taxon>
        <taxon>Burkholderiales</taxon>
        <taxon>Oxalobacteraceae</taxon>
        <taxon>Telluria group</taxon>
        <taxon>Pseudoduganella</taxon>
    </lineage>
</organism>
<dbReference type="EMBL" id="WNLA01000031">
    <property type="protein sequence ID" value="MTW05847.1"/>
    <property type="molecule type" value="Genomic_DNA"/>
</dbReference>
<comment type="caution">
    <text evidence="2">The sequence shown here is derived from an EMBL/GenBank/DDBJ whole genome shotgun (WGS) entry which is preliminary data.</text>
</comment>
<sequence length="180" mass="20235">MRANPDTEKTPWQPIPLGAAAGLSLLAAWILWQHFFTADAWVFLLDHANLALHEAGHPVIGIVSSRLAVYGGTIFQLLFPMLCAHHFWRGRQAAGWAASLLWLADSMLNIGRYMKDARAQVLPLVGSGDHDWTEIFSRWGVLAHDVRIGNGCKFLGLMLAAYAVWWIWRRRRQAGTPVMH</sequence>
<evidence type="ECO:0000256" key="1">
    <source>
        <dbReference type="SAM" id="Phobius"/>
    </source>
</evidence>
<keyword evidence="3" id="KW-1185">Reference proteome</keyword>
<evidence type="ECO:0000313" key="3">
    <source>
        <dbReference type="Proteomes" id="UP000484015"/>
    </source>
</evidence>
<reference evidence="2 3" key="1">
    <citation type="submission" date="2019-11" db="EMBL/GenBank/DDBJ databases">
        <title>Type strains purchased from KCTC, JCM and DSMZ.</title>
        <authorList>
            <person name="Lu H."/>
        </authorList>
    </citation>
    <scope>NUCLEOTIDE SEQUENCE [LARGE SCALE GENOMIC DNA]</scope>
    <source>
        <strain evidence="2 3">KCTC 42409</strain>
    </source>
</reference>
<feature type="transmembrane region" description="Helical" evidence="1">
    <location>
        <begin position="12"/>
        <end position="32"/>
    </location>
</feature>
<gene>
    <name evidence="2" type="ORF">GM668_27595</name>
</gene>
<name>A0A6L6Q7U6_9BURK</name>
<protein>
    <submittedName>
        <fullName evidence="2">Uncharacterized protein</fullName>
    </submittedName>
</protein>
<keyword evidence="1" id="KW-1133">Transmembrane helix</keyword>
<keyword evidence="1" id="KW-0472">Membrane</keyword>
<keyword evidence="1" id="KW-0812">Transmembrane</keyword>
<evidence type="ECO:0000313" key="2">
    <source>
        <dbReference type="EMBL" id="MTW05847.1"/>
    </source>
</evidence>
<dbReference type="AlphaFoldDB" id="A0A6L6Q7U6"/>
<dbReference type="Proteomes" id="UP000484015">
    <property type="component" value="Unassembled WGS sequence"/>
</dbReference>